<keyword evidence="1" id="KW-0472">Membrane</keyword>
<accession>A0A0G0BFH4</accession>
<evidence type="ECO:0000313" key="3">
    <source>
        <dbReference type="Proteomes" id="UP000034127"/>
    </source>
</evidence>
<dbReference type="AlphaFoldDB" id="A0A0G0BFH4"/>
<feature type="transmembrane region" description="Helical" evidence="1">
    <location>
        <begin position="7"/>
        <end position="28"/>
    </location>
</feature>
<evidence type="ECO:0000256" key="1">
    <source>
        <dbReference type="SAM" id="Phobius"/>
    </source>
</evidence>
<dbReference type="Proteomes" id="UP000034127">
    <property type="component" value="Unassembled WGS sequence"/>
</dbReference>
<gene>
    <name evidence="2" type="ORF">UR63_C0005G0008</name>
</gene>
<evidence type="ECO:0000313" key="2">
    <source>
        <dbReference type="EMBL" id="KKP68168.1"/>
    </source>
</evidence>
<dbReference type="EMBL" id="LBPX01000005">
    <property type="protein sequence ID" value="KKP68168.1"/>
    <property type="molecule type" value="Genomic_DNA"/>
</dbReference>
<proteinExistence type="predicted"/>
<keyword evidence="1" id="KW-0812">Transmembrane</keyword>
<sequence length="267" mass="30213">MKLIGRVFFLTILLLILSPILVLGYFGFIPGLSSFFGSDKPRDLKIKYTDADFKAARSQSKVEYMELPKSTPDETSIQRVGTREVNMELTSSQATSLMNDRPWKYWPYNNVQVKFNADGSAETSGILIKDKLPGYAATIGIPKEAVAFAMKFLPVNPVFYLKMKASLKNNKIEVFEPQKFELGRIPIPVNIFLSKAPKKMFSDVYAIDIAGMTGELSQIKNKKDLIISYINGRLAGYSSFFYAREARIEENKLIYKGRLAEKELMVK</sequence>
<keyword evidence="1" id="KW-1133">Transmembrane helix</keyword>
<protein>
    <submittedName>
        <fullName evidence="2">Uncharacterized protein</fullName>
    </submittedName>
</protein>
<name>A0A0G0BFH4_9BACT</name>
<comment type="caution">
    <text evidence="2">The sequence shown here is derived from an EMBL/GenBank/DDBJ whole genome shotgun (WGS) entry which is preliminary data.</text>
</comment>
<reference evidence="2 3" key="1">
    <citation type="journal article" date="2015" name="Nature">
        <title>rRNA introns, odd ribosomes, and small enigmatic genomes across a large radiation of phyla.</title>
        <authorList>
            <person name="Brown C.T."/>
            <person name="Hug L.A."/>
            <person name="Thomas B.C."/>
            <person name="Sharon I."/>
            <person name="Castelle C.J."/>
            <person name="Singh A."/>
            <person name="Wilkins M.J."/>
            <person name="Williams K.H."/>
            <person name="Banfield J.F."/>
        </authorList>
    </citation>
    <scope>NUCLEOTIDE SEQUENCE [LARGE SCALE GENOMIC DNA]</scope>
</reference>
<organism evidence="2 3">
    <name type="scientific">Candidatus Roizmanbacteria bacterium GW2011_GWC2_35_12</name>
    <dbReference type="NCBI Taxonomy" id="1618485"/>
    <lineage>
        <taxon>Bacteria</taxon>
        <taxon>Candidatus Roizmaniibacteriota</taxon>
    </lineage>
</organism>